<organism evidence="1 2">
    <name type="scientific">Brassica cretica</name>
    <name type="common">Mustard</name>
    <dbReference type="NCBI Taxonomy" id="69181"/>
    <lineage>
        <taxon>Eukaryota</taxon>
        <taxon>Viridiplantae</taxon>
        <taxon>Streptophyta</taxon>
        <taxon>Embryophyta</taxon>
        <taxon>Tracheophyta</taxon>
        <taxon>Spermatophyta</taxon>
        <taxon>Magnoliopsida</taxon>
        <taxon>eudicotyledons</taxon>
        <taxon>Gunneridae</taxon>
        <taxon>Pentapetalae</taxon>
        <taxon>rosids</taxon>
        <taxon>malvids</taxon>
        <taxon>Brassicales</taxon>
        <taxon>Brassicaceae</taxon>
        <taxon>Brassiceae</taxon>
        <taxon>Brassica</taxon>
    </lineage>
</organism>
<name>A0ABQ7BXF4_BRACR</name>
<reference evidence="1 2" key="1">
    <citation type="journal article" date="2020" name="BMC Genomics">
        <title>Intraspecific diversification of the crop wild relative Brassica cretica Lam. using demographic model selection.</title>
        <authorList>
            <person name="Kioukis A."/>
            <person name="Michalopoulou V.A."/>
            <person name="Briers L."/>
            <person name="Pirintsos S."/>
            <person name="Studholme D.J."/>
            <person name="Pavlidis P."/>
            <person name="Sarris P.F."/>
        </authorList>
    </citation>
    <scope>NUCLEOTIDE SEQUENCE [LARGE SCALE GENOMIC DNA]</scope>
    <source>
        <strain evidence="2">cv. PFS-1207/04</strain>
    </source>
</reference>
<evidence type="ECO:0000313" key="2">
    <source>
        <dbReference type="Proteomes" id="UP000266723"/>
    </source>
</evidence>
<protein>
    <submittedName>
        <fullName evidence="1">Uncharacterized protein</fullName>
    </submittedName>
</protein>
<gene>
    <name evidence="1" type="ORF">DY000_02008813</name>
</gene>
<evidence type="ECO:0000313" key="1">
    <source>
        <dbReference type="EMBL" id="KAF3544036.1"/>
    </source>
</evidence>
<comment type="caution">
    <text evidence="1">The sequence shown here is derived from an EMBL/GenBank/DDBJ whole genome shotgun (WGS) entry which is preliminary data.</text>
</comment>
<dbReference type="Proteomes" id="UP000266723">
    <property type="component" value="Unassembled WGS sequence"/>
</dbReference>
<accession>A0ABQ7BXF4</accession>
<proteinExistence type="predicted"/>
<keyword evidence="2" id="KW-1185">Reference proteome</keyword>
<sequence>MREEAWIREIKSGAVLILAKAPSDPLHLTIYIIFLQVAQENKRGSGLVQGLLCSTFKFTQGPPHGLMFLFIGTGRVYLG</sequence>
<dbReference type="EMBL" id="QGKV02000832">
    <property type="protein sequence ID" value="KAF3544036.1"/>
    <property type="molecule type" value="Genomic_DNA"/>
</dbReference>